<feature type="compositionally biased region" description="Low complexity" evidence="1">
    <location>
        <begin position="118"/>
        <end position="135"/>
    </location>
</feature>
<dbReference type="EMBL" id="CM008051">
    <property type="protein sequence ID" value="PVH36719.1"/>
    <property type="molecule type" value="Genomic_DNA"/>
</dbReference>
<feature type="compositionally biased region" description="Gly residues" evidence="1">
    <location>
        <begin position="45"/>
        <end position="54"/>
    </location>
</feature>
<evidence type="ECO:0000313" key="3">
    <source>
        <dbReference type="EMBL" id="PVH36719.1"/>
    </source>
</evidence>
<name>A0A2T8IGA4_9POAL</name>
<dbReference type="EMBL" id="CM008051">
    <property type="protein sequence ID" value="PVH36718.1"/>
    <property type="molecule type" value="Genomic_DNA"/>
</dbReference>
<feature type="compositionally biased region" description="Low complexity" evidence="1">
    <location>
        <begin position="15"/>
        <end position="25"/>
    </location>
</feature>
<accession>A0A2T8IGA4</accession>
<dbReference type="Proteomes" id="UP000243499">
    <property type="component" value="Chromosome 6"/>
</dbReference>
<dbReference type="Gramene" id="PVH36719">
    <property type="protein sequence ID" value="PVH36719"/>
    <property type="gene ID" value="PAHAL_6G150600"/>
</dbReference>
<organism evidence="2">
    <name type="scientific">Panicum hallii</name>
    <dbReference type="NCBI Taxonomy" id="206008"/>
    <lineage>
        <taxon>Eukaryota</taxon>
        <taxon>Viridiplantae</taxon>
        <taxon>Streptophyta</taxon>
        <taxon>Embryophyta</taxon>
        <taxon>Tracheophyta</taxon>
        <taxon>Spermatophyta</taxon>
        <taxon>Magnoliopsida</taxon>
        <taxon>Liliopsida</taxon>
        <taxon>Poales</taxon>
        <taxon>Poaceae</taxon>
        <taxon>PACMAD clade</taxon>
        <taxon>Panicoideae</taxon>
        <taxon>Panicodae</taxon>
        <taxon>Paniceae</taxon>
        <taxon>Panicinae</taxon>
        <taxon>Panicum</taxon>
        <taxon>Panicum sect. Panicum</taxon>
    </lineage>
</organism>
<feature type="compositionally biased region" description="Basic and acidic residues" evidence="1">
    <location>
        <begin position="26"/>
        <end position="43"/>
    </location>
</feature>
<feature type="region of interest" description="Disordered" evidence="1">
    <location>
        <begin position="1"/>
        <end position="138"/>
    </location>
</feature>
<proteinExistence type="predicted"/>
<reference evidence="2" key="1">
    <citation type="submission" date="2018-04" db="EMBL/GenBank/DDBJ databases">
        <title>WGS assembly of Panicum hallii.</title>
        <authorList>
            <person name="Lovell J."/>
            <person name="Jenkins J."/>
            <person name="Lowry D."/>
            <person name="Mamidi S."/>
            <person name="Sreedasyam A."/>
            <person name="Weng X."/>
            <person name="Barry K."/>
            <person name="Bonette J."/>
            <person name="Campitelli B."/>
            <person name="Daum C."/>
            <person name="Gordon S."/>
            <person name="Gould B."/>
            <person name="Lipzen A."/>
            <person name="Macqueen A."/>
            <person name="Palacio-Mejia J."/>
            <person name="Plott C."/>
            <person name="Shakirov E."/>
            <person name="Shu S."/>
            <person name="Yoshinaga Y."/>
            <person name="Zane M."/>
            <person name="Rokhsar D."/>
            <person name="Grimwood J."/>
            <person name="Schmutz J."/>
            <person name="Juenger T."/>
        </authorList>
    </citation>
    <scope>NUCLEOTIDE SEQUENCE [LARGE SCALE GENOMIC DNA]</scope>
    <source>
        <strain evidence="2">FIL2</strain>
    </source>
</reference>
<evidence type="ECO:0000256" key="1">
    <source>
        <dbReference type="SAM" id="MobiDB-lite"/>
    </source>
</evidence>
<dbReference type="AlphaFoldDB" id="A0A2T8IGA4"/>
<dbReference type="Gramene" id="PVH36718">
    <property type="protein sequence ID" value="PVH36718"/>
    <property type="gene ID" value="PAHAL_6G150500"/>
</dbReference>
<gene>
    <name evidence="2" type="ORF">PAHAL_6G150500</name>
    <name evidence="3" type="ORF">PAHAL_6G150600</name>
</gene>
<protein>
    <submittedName>
        <fullName evidence="2">Uncharacterized protein</fullName>
    </submittedName>
</protein>
<evidence type="ECO:0000313" key="2">
    <source>
        <dbReference type="EMBL" id="PVH36718.1"/>
    </source>
</evidence>
<sequence>MRAAEGGAARGGAVAGACGQRGSALGERRGGERAQARLAERRPSAGGGRSGPGGRRPERERAGCAQVAGASAGAERRAGARRGRVRAGERSGRLCGWRWRPVLGGTEAGADPGERSAQRAQALGSARLAAQAGRAEAGRRQRLVQGVQAVRGSSGAVPRQSMDVKWSG</sequence>